<dbReference type="InterPro" id="IPR001647">
    <property type="entry name" value="HTH_TetR"/>
</dbReference>
<keyword evidence="6" id="KW-1185">Reference proteome</keyword>
<dbReference type="PANTHER" id="PTHR30055:SF146">
    <property type="entry name" value="HTH-TYPE TRANSCRIPTIONAL DUAL REGULATOR CECR"/>
    <property type="match status" value="1"/>
</dbReference>
<evidence type="ECO:0000256" key="2">
    <source>
        <dbReference type="PROSITE-ProRule" id="PRU00335"/>
    </source>
</evidence>
<evidence type="ECO:0000313" key="6">
    <source>
        <dbReference type="Proteomes" id="UP001431429"/>
    </source>
</evidence>
<evidence type="ECO:0000256" key="3">
    <source>
        <dbReference type="SAM" id="MobiDB-lite"/>
    </source>
</evidence>
<evidence type="ECO:0000259" key="4">
    <source>
        <dbReference type="PROSITE" id="PS50977"/>
    </source>
</evidence>
<dbReference type="Gene3D" id="1.10.357.10">
    <property type="entry name" value="Tetracycline Repressor, domain 2"/>
    <property type="match status" value="1"/>
</dbReference>
<evidence type="ECO:0000256" key="1">
    <source>
        <dbReference type="ARBA" id="ARBA00023125"/>
    </source>
</evidence>
<protein>
    <submittedName>
        <fullName evidence="5">TetR/AcrR family transcriptional regulator</fullName>
    </submittedName>
</protein>
<dbReference type="Proteomes" id="UP001431429">
    <property type="component" value="Unassembled WGS sequence"/>
</dbReference>
<gene>
    <name evidence="5" type="ORF">NBG84_07040</name>
</gene>
<dbReference type="InterPro" id="IPR009057">
    <property type="entry name" value="Homeodomain-like_sf"/>
</dbReference>
<name>A0ABT0UKE9_9ACTN</name>
<feature type="DNA-binding region" description="H-T-H motif" evidence="2">
    <location>
        <begin position="25"/>
        <end position="44"/>
    </location>
</feature>
<dbReference type="PANTHER" id="PTHR30055">
    <property type="entry name" value="HTH-TYPE TRANSCRIPTIONAL REGULATOR RUTR"/>
    <property type="match status" value="1"/>
</dbReference>
<evidence type="ECO:0000313" key="5">
    <source>
        <dbReference type="EMBL" id="MCM2388075.1"/>
    </source>
</evidence>
<dbReference type="Pfam" id="PF00440">
    <property type="entry name" value="TetR_N"/>
    <property type="match status" value="1"/>
</dbReference>
<dbReference type="RefSeq" id="WP_250918410.1">
    <property type="nucleotide sequence ID" value="NZ_JAMQAW010000006.1"/>
</dbReference>
<organism evidence="5 6">
    <name type="scientific">Streptomyces albipurpureus</name>
    <dbReference type="NCBI Taxonomy" id="2897419"/>
    <lineage>
        <taxon>Bacteria</taxon>
        <taxon>Bacillati</taxon>
        <taxon>Actinomycetota</taxon>
        <taxon>Actinomycetes</taxon>
        <taxon>Kitasatosporales</taxon>
        <taxon>Streptomycetaceae</taxon>
        <taxon>Streptomyces</taxon>
    </lineage>
</organism>
<feature type="region of interest" description="Disordered" evidence="3">
    <location>
        <begin position="233"/>
        <end position="258"/>
    </location>
</feature>
<dbReference type="InterPro" id="IPR050109">
    <property type="entry name" value="HTH-type_TetR-like_transc_reg"/>
</dbReference>
<dbReference type="PRINTS" id="PR00455">
    <property type="entry name" value="HTHTETR"/>
</dbReference>
<comment type="caution">
    <text evidence="5">The sequence shown here is derived from an EMBL/GenBank/DDBJ whole genome shotgun (WGS) entry which is preliminary data.</text>
</comment>
<dbReference type="SUPFAM" id="SSF46689">
    <property type="entry name" value="Homeodomain-like"/>
    <property type="match status" value="1"/>
</dbReference>
<keyword evidence="1 2" id="KW-0238">DNA-binding</keyword>
<proteinExistence type="predicted"/>
<feature type="domain" description="HTH tetR-type" evidence="4">
    <location>
        <begin position="2"/>
        <end position="62"/>
    </location>
</feature>
<accession>A0ABT0UKE9</accession>
<sequence length="258" mass="27226">MPTARESLLSAARSALAEQPWSGVRMVDVAATAGLSRQTLYNEFGSKDGLARALVRQEADAYLRAVDRLLTAPEPADRLPLTTRSLPAEHSVAAGDRTSLAEARLVAVAEWTVRQTRVNRLLRALLTGCWSDRLPEPRPVRESAPLAGNQDQRRADAALITPTEMVGSVRDRLVGALVAERSHHLTGEHSADLAHRCELVVRLTLSQVIAPADSTGGGAVGSLVRGALRGRTDGGGATTAPCAGGHGVSGSIRTVEGR</sequence>
<reference evidence="5" key="1">
    <citation type="submission" date="2022-06" db="EMBL/GenBank/DDBJ databases">
        <title>Genome public.</title>
        <authorList>
            <person name="Sun Q."/>
        </authorList>
    </citation>
    <scope>NUCLEOTIDE SEQUENCE</scope>
    <source>
        <strain evidence="5">CWNU-1</strain>
    </source>
</reference>
<dbReference type="EMBL" id="JAMQAW010000006">
    <property type="protein sequence ID" value="MCM2388075.1"/>
    <property type="molecule type" value="Genomic_DNA"/>
</dbReference>
<dbReference type="PROSITE" id="PS50977">
    <property type="entry name" value="HTH_TETR_2"/>
    <property type="match status" value="1"/>
</dbReference>